<dbReference type="Gene3D" id="3.40.50.300">
    <property type="entry name" value="P-loop containing nucleotide triphosphate hydrolases"/>
    <property type="match status" value="1"/>
</dbReference>
<dbReference type="GO" id="GO:0005737">
    <property type="term" value="C:cytoplasm"/>
    <property type="evidence" value="ECO:0007669"/>
    <property type="project" value="TreeGrafter"/>
</dbReference>
<feature type="binding site" evidence="3">
    <location>
        <position position="148"/>
    </location>
    <ligand>
        <name>substrate</name>
    </ligand>
</feature>
<evidence type="ECO:0000313" key="8">
    <source>
        <dbReference type="Proteomes" id="UP000067203"/>
    </source>
</evidence>
<keyword evidence="4" id="KW-0067">ATP-binding</keyword>
<dbReference type="Proteomes" id="UP000067203">
    <property type="component" value="Chromosome"/>
</dbReference>
<feature type="binding site" evidence="3">
    <location>
        <position position="82"/>
    </location>
    <ligand>
        <name>substrate</name>
    </ligand>
</feature>
<sequence>MIVLAGTIGAGKTSLTKILSAHLDSTGYYESVDDNEILPLFYKDPKKYAFLLQIYFLNTRLNNIEKAHNEKLSVMDRSIYEDSLLFRLNADMKRATSTEADIYDSLLENMMEEIPGSLNQKNPDLLIHINISFDTMLKRIKKRGRSYEQVDKDPELYNYYQDLNSRYNDWYDNYDLSPKMQIDGDKFDFIENEEDLAAVLKQIDEKIAELNLK</sequence>
<dbReference type="EMBL" id="BDDX01000011">
    <property type="protein sequence ID" value="GAT90863.1"/>
    <property type="molecule type" value="Genomic_DNA"/>
</dbReference>
<feature type="binding site" evidence="3">
    <location>
        <position position="30"/>
    </location>
    <ligand>
        <name>substrate</name>
    </ligand>
</feature>
<feature type="active site" description="Proton acceptor" evidence="2">
    <location>
        <position position="76"/>
    </location>
</feature>
<organism evidence="7 9">
    <name type="scientific">Apilactobacillus kunkeei</name>
    <dbReference type="NCBI Taxonomy" id="148814"/>
    <lineage>
        <taxon>Bacteria</taxon>
        <taxon>Bacillati</taxon>
        <taxon>Bacillota</taxon>
        <taxon>Bacilli</taxon>
        <taxon>Lactobacillales</taxon>
        <taxon>Lactobacillaceae</taxon>
        <taxon>Apilactobacillus</taxon>
    </lineage>
</organism>
<feature type="binding site" evidence="3">
    <location>
        <position position="53"/>
    </location>
    <ligand>
        <name>substrate</name>
    </ligand>
</feature>
<dbReference type="Pfam" id="PF01712">
    <property type="entry name" value="dNK"/>
    <property type="match status" value="1"/>
</dbReference>
<feature type="binding site" evidence="3">
    <location>
        <position position="42"/>
    </location>
    <ligand>
        <name>substrate</name>
    </ligand>
</feature>
<evidence type="ECO:0000256" key="3">
    <source>
        <dbReference type="PIRSR" id="PIRSR000705-2"/>
    </source>
</evidence>
<dbReference type="OrthoDB" id="9805041at2"/>
<evidence type="ECO:0000259" key="5">
    <source>
        <dbReference type="Pfam" id="PF01712"/>
    </source>
</evidence>
<dbReference type="SUPFAM" id="SSF52540">
    <property type="entry name" value="P-loop containing nucleoside triphosphate hydrolases"/>
    <property type="match status" value="1"/>
</dbReference>
<dbReference type="RefSeq" id="WP_034531485.1">
    <property type="nucleotide sequence ID" value="NZ_BAABVW010000030.1"/>
</dbReference>
<dbReference type="PANTHER" id="PTHR10513:SF35">
    <property type="entry name" value="DEOXYADENOSINE KINASE"/>
    <property type="match status" value="1"/>
</dbReference>
<evidence type="ECO:0000313" key="6">
    <source>
        <dbReference type="EMBL" id="ALJ31584.1"/>
    </source>
</evidence>
<keyword evidence="7" id="KW-0808">Transferase</keyword>
<accession>A0A087EPI3</accession>
<dbReference type="Proteomes" id="UP000186588">
    <property type="component" value="Unassembled WGS sequence"/>
</dbReference>
<feature type="domain" description="Deoxynucleoside kinase" evidence="5">
    <location>
        <begin position="2"/>
        <end position="206"/>
    </location>
</feature>
<dbReference type="GO" id="GO:0005524">
    <property type="term" value="F:ATP binding"/>
    <property type="evidence" value="ECO:0007669"/>
    <property type="project" value="UniProtKB-KW"/>
</dbReference>
<dbReference type="AlphaFoldDB" id="A0A087EPI3"/>
<dbReference type="PANTHER" id="PTHR10513">
    <property type="entry name" value="DEOXYNUCLEOSIDE KINASE"/>
    <property type="match status" value="1"/>
</dbReference>
<dbReference type="InterPro" id="IPR002624">
    <property type="entry name" value="DCK/DGK"/>
</dbReference>
<feature type="binding site" evidence="4">
    <location>
        <begin position="139"/>
        <end position="143"/>
    </location>
    <ligand>
        <name>ATP</name>
        <dbReference type="ChEBI" id="CHEBI:30616"/>
    </ligand>
</feature>
<dbReference type="EMBL" id="CP012920">
    <property type="protein sequence ID" value="ALJ31584.1"/>
    <property type="molecule type" value="Genomic_DNA"/>
</dbReference>
<evidence type="ECO:0000256" key="4">
    <source>
        <dbReference type="PIRSR" id="PIRSR000705-3"/>
    </source>
</evidence>
<dbReference type="PATRIC" id="fig|148814.10.peg.1047"/>
<dbReference type="STRING" id="148814.APS55_04770"/>
<evidence type="ECO:0000256" key="2">
    <source>
        <dbReference type="PIRSR" id="PIRSR000705-1"/>
    </source>
</evidence>
<dbReference type="GO" id="GO:0019136">
    <property type="term" value="F:deoxynucleoside kinase activity"/>
    <property type="evidence" value="ECO:0007669"/>
    <property type="project" value="InterPro"/>
</dbReference>
<keyword evidence="7" id="KW-0418">Kinase</keyword>
<dbReference type="CDD" id="cd01673">
    <property type="entry name" value="dNK"/>
    <property type="match status" value="1"/>
</dbReference>
<feature type="binding site" evidence="3">
    <location>
        <position position="77"/>
    </location>
    <ligand>
        <name>substrate</name>
    </ligand>
</feature>
<proteinExistence type="inferred from homology"/>
<dbReference type="eggNOG" id="COG1428">
    <property type="taxonomic scope" value="Bacteria"/>
</dbReference>
<keyword evidence="4" id="KW-0547">Nucleotide-binding</keyword>
<evidence type="ECO:0000313" key="9">
    <source>
        <dbReference type="Proteomes" id="UP000186588"/>
    </source>
</evidence>
<gene>
    <name evidence="6" type="ORF">APS55_04770</name>
    <name evidence="7" type="ORF">FF306_00974</name>
</gene>
<reference evidence="7 9" key="3">
    <citation type="journal article" date="2016" name="Syst. Appl. Microbiol.">
        <title>Genomic characterization of a fructophilic bee symbiont Lactobacillus kunkeei reveals its niche-specific adaptation.</title>
        <authorList>
            <person name="Maeno S."/>
            <person name="Tanizawa Y."/>
            <person name="Kanesaki Y."/>
            <person name="Kubota E."/>
            <person name="Kumar H."/>
            <person name="Dicks L."/>
            <person name="Salminen S."/>
            <person name="Nakagawa J."/>
            <person name="Arita M."/>
            <person name="Endo A."/>
        </authorList>
    </citation>
    <scope>NUCLEOTIDE SEQUENCE [LARGE SCALE GENOMIC DNA]</scope>
    <source>
        <strain evidence="7 9">FF30-6</strain>
    </source>
</reference>
<reference evidence="6 8" key="2">
    <citation type="journal article" date="2016" name="PeerJ">
        <title>Genome sequencing and analysis of the first complete genome of Lactobacillus kunkeei strain MP2, an Apis mellifera gut isolate.</title>
        <authorList>
            <person name="Asenjo F."/>
            <person name="Olmos A."/>
            <person name="Henriquez-Piskulich P."/>
            <person name="Polanco V."/>
            <person name="Aldea P."/>
            <person name="Ugalde J.A."/>
            <person name="Trombert A.N."/>
        </authorList>
    </citation>
    <scope>NUCLEOTIDE SEQUENCE [LARGE SCALE GENOMIC DNA]</scope>
    <source>
        <strain evidence="6 8">MP2</strain>
    </source>
</reference>
<evidence type="ECO:0000256" key="1">
    <source>
        <dbReference type="ARBA" id="ARBA00007420"/>
    </source>
</evidence>
<dbReference type="KEGG" id="lku:APS55_04770"/>
<dbReference type="InterPro" id="IPR031314">
    <property type="entry name" value="DNK_dom"/>
</dbReference>
<protein>
    <submittedName>
        <fullName evidence="7">Deoxyadenosine kinase</fullName>
    </submittedName>
</protein>
<comment type="similarity">
    <text evidence="1">Belongs to the DCK/DGK family.</text>
</comment>
<name>A0A087EPI3_9LACO</name>
<evidence type="ECO:0000313" key="7">
    <source>
        <dbReference type="EMBL" id="GAT90863.1"/>
    </source>
</evidence>
<dbReference type="InterPro" id="IPR050566">
    <property type="entry name" value="Deoxyribonucleoside_kinase"/>
</dbReference>
<reference evidence="8" key="1">
    <citation type="submission" date="2015-10" db="EMBL/GenBank/DDBJ databases">
        <title>Bioinformatic analysis of the first complete genome sequence of Lactobacillus kunkeei strain MP2, an Apis mellifera gut isolate.</title>
        <authorList>
            <person name="Asenjo F."/>
            <person name="Olmos A."/>
            <person name="Henriquez-Piskulich P."/>
            <person name="Aldea P."/>
            <person name="Ugalde J.A."/>
            <person name="Trombert A.N."/>
        </authorList>
    </citation>
    <scope>NUCLEOTIDE SEQUENCE [LARGE SCALE GENOMIC DNA]</scope>
    <source>
        <strain evidence="8">MP2</strain>
    </source>
</reference>
<dbReference type="InterPro" id="IPR027417">
    <property type="entry name" value="P-loop_NTPase"/>
</dbReference>
<feature type="binding site" evidence="4">
    <location>
        <begin position="6"/>
        <end position="14"/>
    </location>
    <ligand>
        <name>ATP</name>
        <dbReference type="ChEBI" id="CHEBI:30616"/>
    </ligand>
</feature>
<dbReference type="PIRSF" id="PIRSF000705">
    <property type="entry name" value="DNK"/>
    <property type="match status" value="1"/>
</dbReference>